<name>A0A386H0N8_9CLOT</name>
<dbReference type="RefSeq" id="WP_119969917.1">
    <property type="nucleotide sequence ID" value="NZ_CP032416.1"/>
</dbReference>
<accession>A0A386H0N8</accession>
<dbReference type="OrthoDB" id="1934444at2"/>
<dbReference type="InterPro" id="IPR036209">
    <property type="entry name" value="YwmB-like_sf"/>
</dbReference>
<protein>
    <recommendedName>
        <fullName evidence="3">TATA-box binding</fullName>
    </recommendedName>
</protein>
<proteinExistence type="predicted"/>
<evidence type="ECO:0008006" key="3">
    <source>
        <dbReference type="Google" id="ProtNLM"/>
    </source>
</evidence>
<evidence type="ECO:0000313" key="1">
    <source>
        <dbReference type="EMBL" id="AYD39206.1"/>
    </source>
</evidence>
<dbReference type="EMBL" id="CP032416">
    <property type="protein sequence ID" value="AYD39206.1"/>
    <property type="molecule type" value="Genomic_DNA"/>
</dbReference>
<dbReference type="KEGG" id="cfer:D4Z93_00965"/>
<dbReference type="Proteomes" id="UP000266301">
    <property type="component" value="Chromosome"/>
</dbReference>
<evidence type="ECO:0000313" key="2">
    <source>
        <dbReference type="Proteomes" id="UP000266301"/>
    </source>
</evidence>
<sequence>MWKKGKSFIIIILSIFLVFLFDGFCSKSKISNSNILFDEILKSTKSTVQECDVTASFETSSNGESMCQTIFKTLSQKKDYSINITQNREMYRIEFNKKNENGYIQSIKYGKYNIITIDIDELVNRNKLDDLKTRIKDSLKDEEESVKYFECIKARLADYETIGKCNSQVLKLLRSYNIYDVDTVDLGNGYTSTAYTGLCNNVTKINNKLIDFNYSVCRYYSGSYMIIATPEIIKTY</sequence>
<dbReference type="AlphaFoldDB" id="A0A386H0N8"/>
<organism evidence="1 2">
    <name type="scientific">Clostridium fermenticellae</name>
    <dbReference type="NCBI Taxonomy" id="2068654"/>
    <lineage>
        <taxon>Bacteria</taxon>
        <taxon>Bacillati</taxon>
        <taxon>Bacillota</taxon>
        <taxon>Clostridia</taxon>
        <taxon>Eubacteriales</taxon>
        <taxon>Clostridiaceae</taxon>
        <taxon>Clostridium</taxon>
    </lineage>
</organism>
<gene>
    <name evidence="1" type="ORF">D4Z93_00965</name>
</gene>
<dbReference type="SUPFAM" id="SSF143842">
    <property type="entry name" value="YwmB-like"/>
    <property type="match status" value="1"/>
</dbReference>
<keyword evidence="2" id="KW-1185">Reference proteome</keyword>
<reference evidence="1 2" key="1">
    <citation type="journal article" date="2019" name="Int. J. Syst. Evol. Microbiol.">
        <title>Clostridium fermenticellae sp. nov., isolated from the mud in a fermentation cellar for the production of the Chinese liquor, baijiu.</title>
        <authorList>
            <person name="Xu P.X."/>
            <person name="Chai L.J."/>
            <person name="Qiu T."/>
            <person name="Zhang X.J."/>
            <person name="Lu Z.M."/>
            <person name="Xiao C."/>
            <person name="Wang S.T."/>
            <person name="Shen C.H."/>
            <person name="Shi J.S."/>
            <person name="Xu Z.H."/>
        </authorList>
    </citation>
    <scope>NUCLEOTIDE SEQUENCE [LARGE SCALE GENOMIC DNA]</scope>
    <source>
        <strain evidence="1 2">JN500901</strain>
    </source>
</reference>